<reference evidence="5" key="1">
    <citation type="submission" date="2018-05" db="EMBL/GenBank/DDBJ databases">
        <authorList>
            <person name="Lanie J.A."/>
            <person name="Ng W.-L."/>
            <person name="Kazmierczak K.M."/>
            <person name="Andrzejewski T.M."/>
            <person name="Davidsen T.M."/>
            <person name="Wayne K.J."/>
            <person name="Tettelin H."/>
            <person name="Glass J.I."/>
            <person name="Rusch D."/>
            <person name="Podicherti R."/>
            <person name="Tsui H.-C.T."/>
            <person name="Winkler M.E."/>
        </authorList>
    </citation>
    <scope>NUCLEOTIDE SEQUENCE</scope>
</reference>
<dbReference type="GO" id="GO:0003677">
    <property type="term" value="F:DNA binding"/>
    <property type="evidence" value="ECO:0007669"/>
    <property type="project" value="InterPro"/>
</dbReference>
<feature type="domain" description="DNA methylase N-4/N-6" evidence="4">
    <location>
        <begin position="87"/>
        <end position="160"/>
    </location>
</feature>
<dbReference type="SUPFAM" id="SSF53335">
    <property type="entry name" value="S-adenosyl-L-methionine-dependent methyltransferases"/>
    <property type="match status" value="1"/>
</dbReference>
<dbReference type="Pfam" id="PF01555">
    <property type="entry name" value="N6_N4_Mtase"/>
    <property type="match status" value="1"/>
</dbReference>
<evidence type="ECO:0000259" key="4">
    <source>
        <dbReference type="Pfam" id="PF01555"/>
    </source>
</evidence>
<gene>
    <name evidence="5" type="ORF">METZ01_LOCUS378704</name>
</gene>
<evidence type="ECO:0000256" key="1">
    <source>
        <dbReference type="ARBA" id="ARBA00022603"/>
    </source>
</evidence>
<dbReference type="InterPro" id="IPR002941">
    <property type="entry name" value="DNA_methylase_N4/N6"/>
</dbReference>
<dbReference type="InterPro" id="IPR001091">
    <property type="entry name" value="RM_Methyltransferase"/>
</dbReference>
<evidence type="ECO:0000313" key="5">
    <source>
        <dbReference type="EMBL" id="SVD25850.1"/>
    </source>
</evidence>
<dbReference type="Gene3D" id="3.40.50.150">
    <property type="entry name" value="Vaccinia Virus protein VP39"/>
    <property type="match status" value="1"/>
</dbReference>
<evidence type="ECO:0000256" key="3">
    <source>
        <dbReference type="SAM" id="MobiDB-lite"/>
    </source>
</evidence>
<dbReference type="GO" id="GO:0008170">
    <property type="term" value="F:N-methyltransferase activity"/>
    <property type="evidence" value="ECO:0007669"/>
    <property type="project" value="InterPro"/>
</dbReference>
<sequence length="173" mass="19703">VEGTVAENVLKHRTGGINIDRCRIESEDRFPANVMHDGLEQEWARFFYCPKVSKNERNRGLDDFEEKKTSSMSGRRDPHDMGKSKIDNDVTGRFVTKRKNVHPTVKPVELMKYLCRLVTPKGGTVLDPFMGSGSTGMAAKNEGFEFIGIEKEKEYFEIAEQRINTTSPLLEFI</sequence>
<dbReference type="PRINTS" id="PR00508">
    <property type="entry name" value="S21N4MTFRASE"/>
</dbReference>
<feature type="non-terminal residue" evidence="5">
    <location>
        <position position="1"/>
    </location>
</feature>
<organism evidence="5">
    <name type="scientific">marine metagenome</name>
    <dbReference type="NCBI Taxonomy" id="408172"/>
    <lineage>
        <taxon>unclassified sequences</taxon>
        <taxon>metagenomes</taxon>
        <taxon>ecological metagenomes</taxon>
    </lineage>
</organism>
<dbReference type="EMBL" id="UINC01139352">
    <property type="protein sequence ID" value="SVD25850.1"/>
    <property type="molecule type" value="Genomic_DNA"/>
</dbReference>
<keyword evidence="1" id="KW-0489">Methyltransferase</keyword>
<evidence type="ECO:0000256" key="2">
    <source>
        <dbReference type="ARBA" id="ARBA00022679"/>
    </source>
</evidence>
<feature type="region of interest" description="Disordered" evidence="3">
    <location>
        <begin position="59"/>
        <end position="87"/>
    </location>
</feature>
<dbReference type="InterPro" id="IPR029063">
    <property type="entry name" value="SAM-dependent_MTases_sf"/>
</dbReference>
<protein>
    <recommendedName>
        <fullName evidence="4">DNA methylase N-4/N-6 domain-containing protein</fullName>
    </recommendedName>
</protein>
<name>A0A382TUV3_9ZZZZ</name>
<dbReference type="GO" id="GO:0032259">
    <property type="term" value="P:methylation"/>
    <property type="evidence" value="ECO:0007669"/>
    <property type="project" value="UniProtKB-KW"/>
</dbReference>
<proteinExistence type="predicted"/>
<accession>A0A382TUV3</accession>
<dbReference type="AlphaFoldDB" id="A0A382TUV3"/>
<keyword evidence="2" id="KW-0808">Transferase</keyword>